<evidence type="ECO:0000256" key="14">
    <source>
        <dbReference type="ARBA" id="ARBA00025153"/>
    </source>
</evidence>
<dbReference type="InterPro" id="IPR004443">
    <property type="entry name" value="YjeF_N_dom"/>
</dbReference>
<evidence type="ECO:0000256" key="6">
    <source>
        <dbReference type="ARBA" id="ARBA00022741"/>
    </source>
</evidence>
<dbReference type="HOGENOM" id="CLU_024853_4_1_0"/>
<dbReference type="InterPro" id="IPR030677">
    <property type="entry name" value="Nnr"/>
</dbReference>
<comment type="function">
    <text evidence="17">Catalyzes the dehydration of the S-form of NAD(P)HX at the expense of ADP, which is converted to AMP. Together with NAD(P)HX epimerase, which catalyzes the epimerization of the S- and R-forms, the enzyme allows the repair of both epimers of NAD(P)HX, a damaged form of NAD(P)H that is a result of enzymatic or heat-dependent hydration.</text>
</comment>
<dbReference type="GO" id="GO:0016301">
    <property type="term" value="F:kinase activity"/>
    <property type="evidence" value="ECO:0007669"/>
    <property type="project" value="UniProtKB-KW"/>
</dbReference>
<evidence type="ECO:0000256" key="4">
    <source>
        <dbReference type="ARBA" id="ARBA00009524"/>
    </source>
</evidence>
<sequence>MSKIVTAGEMRAIEEAAVARGATWSGLMEQAGTGVARVAREAIGNPAGRCALVLVGPGNNGGDGLVAARLLHDAGVKVMLYFWRRQETSTDGNWRLCRERAISEVRAADDPQSQALRRALAESDLVIDALLGYGANRPVEGELATIIATLNMVTAQRDRSARPFVLAVDVPTGVHADSGALLGNAVCADLTVSTGPLKRGLVFYPARAYAGELCSVDIGLSPADLEGIMTELIDGDLARSLLPPRPPDSHKGTFGKALVVAGSVHYPGAASLASAGAARVGAGLVTLAVGRSQLVGPGRIPEVTLHPLPEAEWGVLGDAAADEMLAILGDYQALLVGPGLGREKATRAFFERLLGLQSPRHRGQIGFRIATAGSEKAAVKQRPELPFTVIDADGLNILADLIHHPEPSNAAFGAVWDRLPMGRCVLTPHPGEMRRLLGVEQIAEHPVDVAKDAAARWKQIVVLKGATTVIADPEGRVRVNDGGNPALATAGTGDVLAGAIAGLLAQGLKPFDAATLGVYLHSAAGRLVRDELGDMGTLAGDLLPRLPLAIRALKQS</sequence>
<evidence type="ECO:0000256" key="16">
    <source>
        <dbReference type="ARBA" id="ARBA00049209"/>
    </source>
</evidence>
<evidence type="ECO:0000313" key="23">
    <source>
        <dbReference type="Proteomes" id="UP000000263"/>
    </source>
</evidence>
<comment type="similarity">
    <text evidence="18">Belongs to the NnrE/AIBP family.</text>
</comment>
<comment type="catalytic activity">
    <reaction evidence="2 18 19">
        <text>(6R)-NADPHX = (6S)-NADPHX</text>
        <dbReference type="Rhea" id="RHEA:32227"/>
        <dbReference type="ChEBI" id="CHEBI:64076"/>
        <dbReference type="ChEBI" id="CHEBI:64077"/>
        <dbReference type="EC" id="5.1.99.6"/>
    </reaction>
</comment>
<feature type="binding site" evidence="18">
    <location>
        <begin position="59"/>
        <end position="63"/>
    </location>
    <ligand>
        <name>(6S)-NADPHX</name>
        <dbReference type="ChEBI" id="CHEBI:64076"/>
    </ligand>
</feature>
<feature type="binding site" evidence="17">
    <location>
        <position position="339"/>
    </location>
    <ligand>
        <name>(6S)-NADPHX</name>
        <dbReference type="ChEBI" id="CHEBI:64076"/>
    </ligand>
</feature>
<dbReference type="InterPro" id="IPR036652">
    <property type="entry name" value="YjeF_N_dom_sf"/>
</dbReference>
<keyword evidence="8 17" id="KW-0521">NADP</keyword>
<dbReference type="GO" id="GO:0005524">
    <property type="term" value="F:ATP binding"/>
    <property type="evidence" value="ECO:0007669"/>
    <property type="project" value="UniProtKB-UniRule"/>
</dbReference>
<comment type="caution">
    <text evidence="18">Lacks conserved residue(s) required for the propagation of feature annotation.</text>
</comment>
<evidence type="ECO:0000256" key="19">
    <source>
        <dbReference type="PIRNR" id="PIRNR017184"/>
    </source>
</evidence>
<evidence type="ECO:0000256" key="7">
    <source>
        <dbReference type="ARBA" id="ARBA00022840"/>
    </source>
</evidence>
<dbReference type="eggNOG" id="COG0062">
    <property type="taxonomic scope" value="Bacteria"/>
</dbReference>
<feature type="binding site" evidence="18">
    <location>
        <position position="128"/>
    </location>
    <ligand>
        <name>K(+)</name>
        <dbReference type="ChEBI" id="CHEBI:29103"/>
    </ligand>
</feature>
<evidence type="ECO:0000256" key="9">
    <source>
        <dbReference type="ARBA" id="ARBA00022958"/>
    </source>
</evidence>
<evidence type="ECO:0000256" key="1">
    <source>
        <dbReference type="ARBA" id="ARBA00000013"/>
    </source>
</evidence>
<evidence type="ECO:0000259" key="20">
    <source>
        <dbReference type="PROSITE" id="PS51383"/>
    </source>
</evidence>
<dbReference type="GO" id="GO:0046496">
    <property type="term" value="P:nicotinamide nucleotide metabolic process"/>
    <property type="evidence" value="ECO:0007669"/>
    <property type="project" value="UniProtKB-UniRule"/>
</dbReference>
<keyword evidence="23" id="KW-1185">Reference proteome</keyword>
<dbReference type="PROSITE" id="PS01050">
    <property type="entry name" value="YJEF_C_2"/>
    <property type="match status" value="1"/>
</dbReference>
<dbReference type="PROSITE" id="PS51385">
    <property type="entry name" value="YJEF_N"/>
    <property type="match status" value="1"/>
</dbReference>
<keyword evidence="11 18" id="KW-0413">Isomerase</keyword>
<evidence type="ECO:0000256" key="10">
    <source>
        <dbReference type="ARBA" id="ARBA00023027"/>
    </source>
</evidence>
<evidence type="ECO:0000259" key="21">
    <source>
        <dbReference type="PROSITE" id="PS51385"/>
    </source>
</evidence>
<dbReference type="SUPFAM" id="SSF53613">
    <property type="entry name" value="Ribokinase-like"/>
    <property type="match status" value="1"/>
</dbReference>
<feature type="binding site" evidence="17">
    <location>
        <begin position="464"/>
        <end position="468"/>
    </location>
    <ligand>
        <name>AMP</name>
        <dbReference type="ChEBI" id="CHEBI:456215"/>
    </ligand>
</feature>
<comment type="cofactor">
    <cofactor evidence="17">
        <name>Mg(2+)</name>
        <dbReference type="ChEBI" id="CHEBI:18420"/>
    </cofactor>
</comment>
<evidence type="ECO:0000256" key="11">
    <source>
        <dbReference type="ARBA" id="ARBA00023235"/>
    </source>
</evidence>
<feature type="binding site" evidence="18">
    <location>
        <begin position="132"/>
        <end position="138"/>
    </location>
    <ligand>
        <name>(6S)-NADPHX</name>
        <dbReference type="ChEBI" id="CHEBI:64076"/>
    </ligand>
</feature>
<keyword evidence="22" id="KW-0418">Kinase</keyword>
<keyword evidence="6 17" id="KW-0547">Nucleotide-binding</keyword>
<dbReference type="HAMAP" id="MF_01966">
    <property type="entry name" value="NADHX_epimerase"/>
    <property type="match status" value="1"/>
</dbReference>
<dbReference type="HAMAP" id="MF_01965">
    <property type="entry name" value="NADHX_dehydratase"/>
    <property type="match status" value="1"/>
</dbReference>
<dbReference type="InterPro" id="IPR017953">
    <property type="entry name" value="Carbohydrate_kinase_pred_CS"/>
</dbReference>
<feature type="binding site" evidence="17">
    <location>
        <position position="269"/>
    </location>
    <ligand>
        <name>(6S)-NADPHX</name>
        <dbReference type="ChEBI" id="CHEBI:64076"/>
    </ligand>
</feature>
<dbReference type="GO" id="GO:0052855">
    <property type="term" value="F:ADP-dependent NAD(P)H-hydrate dehydratase activity"/>
    <property type="evidence" value="ECO:0007669"/>
    <property type="project" value="UniProtKB-UniRule"/>
</dbReference>
<feature type="binding site" evidence="18">
    <location>
        <position position="169"/>
    </location>
    <ligand>
        <name>(6S)-NADPHX</name>
        <dbReference type="ChEBI" id="CHEBI:64076"/>
    </ligand>
</feature>
<feature type="binding site" evidence="17">
    <location>
        <position position="429"/>
    </location>
    <ligand>
        <name>(6S)-NADPHX</name>
        <dbReference type="ChEBI" id="CHEBI:64076"/>
    </ligand>
</feature>
<evidence type="ECO:0000313" key="22">
    <source>
        <dbReference type="EMBL" id="ABU57612.1"/>
    </source>
</evidence>
<comment type="function">
    <text evidence="14 19">Bifunctional enzyme that catalyzes the epimerization of the S- and R-forms of NAD(P)HX and the dehydration of the S-form of NAD(P)HX at the expense of ADP, which is converted to AMP. This allows the repair of both epimers of NAD(P)HX, a damaged form of NAD(P)H that is a result of enzymatic or heat-dependent hydration.</text>
</comment>
<keyword evidence="13" id="KW-0511">Multifunctional enzyme</keyword>
<feature type="binding site" evidence="17">
    <location>
        <position position="494"/>
    </location>
    <ligand>
        <name>(6S)-NADPHX</name>
        <dbReference type="ChEBI" id="CHEBI:64076"/>
    </ligand>
</feature>
<evidence type="ECO:0000256" key="3">
    <source>
        <dbReference type="ARBA" id="ARBA00006001"/>
    </source>
</evidence>
<dbReference type="GO" id="GO:0110051">
    <property type="term" value="P:metabolite repair"/>
    <property type="evidence" value="ECO:0007669"/>
    <property type="project" value="TreeGrafter"/>
</dbReference>
<dbReference type="GO" id="GO:0046872">
    <property type="term" value="F:metal ion binding"/>
    <property type="evidence" value="ECO:0007669"/>
    <property type="project" value="UniProtKB-UniRule"/>
</dbReference>
<keyword evidence="5 18" id="KW-0479">Metal-binding</keyword>
<feature type="domain" description="YjeF N-terminal" evidence="21">
    <location>
        <begin position="10"/>
        <end position="226"/>
    </location>
</feature>
<dbReference type="STRING" id="383372.Rcas_1519"/>
<keyword evidence="12 17" id="KW-0456">Lyase</keyword>
<dbReference type="PIRSF" id="PIRSF017184">
    <property type="entry name" value="Nnr"/>
    <property type="match status" value="1"/>
</dbReference>
<dbReference type="Pfam" id="PF01256">
    <property type="entry name" value="Carb_kinase"/>
    <property type="match status" value="2"/>
</dbReference>
<comment type="catalytic activity">
    <reaction evidence="1 18 19">
        <text>(6R)-NADHX = (6S)-NADHX</text>
        <dbReference type="Rhea" id="RHEA:32215"/>
        <dbReference type="ChEBI" id="CHEBI:64074"/>
        <dbReference type="ChEBI" id="CHEBI:64075"/>
        <dbReference type="EC" id="5.1.99.6"/>
    </reaction>
</comment>
<dbReference type="PROSITE" id="PS51383">
    <property type="entry name" value="YJEF_C_3"/>
    <property type="match status" value="1"/>
</dbReference>
<feature type="binding site" evidence="18">
    <location>
        <position position="60"/>
    </location>
    <ligand>
        <name>K(+)</name>
        <dbReference type="ChEBI" id="CHEBI:29103"/>
    </ligand>
</feature>
<dbReference type="PANTHER" id="PTHR12592">
    <property type="entry name" value="ATP-DEPENDENT (S)-NAD(P)H-HYDRATE DEHYDRATASE FAMILY MEMBER"/>
    <property type="match status" value="1"/>
</dbReference>
<comment type="similarity">
    <text evidence="3 19">In the N-terminal section; belongs to the NnrE/AIBP family.</text>
</comment>
<dbReference type="OrthoDB" id="9806925at2"/>
<keyword evidence="10 17" id="KW-0520">NAD</keyword>
<dbReference type="EC" id="4.2.1.136" evidence="19"/>
<dbReference type="Pfam" id="PF03853">
    <property type="entry name" value="YjeF_N"/>
    <property type="match status" value="1"/>
</dbReference>
<feature type="binding site" evidence="18">
    <location>
        <position position="172"/>
    </location>
    <ligand>
        <name>K(+)</name>
        <dbReference type="ChEBI" id="CHEBI:29103"/>
    </ligand>
</feature>
<protein>
    <recommendedName>
        <fullName evidence="19">Bifunctional NAD(P)H-hydrate repair enzyme</fullName>
    </recommendedName>
    <alternativeName>
        <fullName evidence="19">Nicotinamide nucleotide repair protein</fullName>
    </alternativeName>
    <domain>
        <recommendedName>
            <fullName evidence="19">ADP-dependent (S)-NAD(P)H-hydrate dehydratase</fullName>
            <ecNumber evidence="19">4.2.1.136</ecNumber>
        </recommendedName>
        <alternativeName>
            <fullName evidence="19">ADP-dependent NAD(P)HX dehydratase</fullName>
        </alternativeName>
    </domain>
    <domain>
        <recommendedName>
            <fullName evidence="19">NAD(P)H-hydrate epimerase</fullName>
            <ecNumber evidence="19">5.1.99.6</ecNumber>
        </recommendedName>
    </domain>
</protein>
<comment type="similarity">
    <text evidence="17">Belongs to the NnrD/CARKD family.</text>
</comment>
<dbReference type="PANTHER" id="PTHR12592:SF0">
    <property type="entry name" value="ATP-DEPENDENT (S)-NAD(P)H-HYDRATE DEHYDRATASE"/>
    <property type="match status" value="1"/>
</dbReference>
<dbReference type="RefSeq" id="WP_012120040.1">
    <property type="nucleotide sequence ID" value="NC_009767.1"/>
</dbReference>
<proteinExistence type="inferred from homology"/>
<dbReference type="KEGG" id="rca:Rcas_1519"/>
<evidence type="ECO:0000256" key="15">
    <source>
        <dbReference type="ARBA" id="ARBA00048238"/>
    </source>
</evidence>
<evidence type="ECO:0000256" key="8">
    <source>
        <dbReference type="ARBA" id="ARBA00022857"/>
    </source>
</evidence>
<gene>
    <name evidence="17" type="primary">nnrD</name>
    <name evidence="18" type="synonym">nnrE</name>
    <name evidence="22" type="ordered locus">Rcas_1519</name>
</gene>
<dbReference type="GO" id="GO:0052856">
    <property type="term" value="F:NAD(P)HX epimerase activity"/>
    <property type="evidence" value="ECO:0007669"/>
    <property type="project" value="UniProtKB-UniRule"/>
</dbReference>
<keyword evidence="9 18" id="KW-0630">Potassium</keyword>
<dbReference type="Gene3D" id="3.40.50.10260">
    <property type="entry name" value="YjeF N-terminal domain"/>
    <property type="match status" value="1"/>
</dbReference>
<evidence type="ECO:0000256" key="17">
    <source>
        <dbReference type="HAMAP-Rule" id="MF_01965"/>
    </source>
</evidence>
<keyword evidence="22" id="KW-0808">Transferase</keyword>
<reference evidence="22 23" key="1">
    <citation type="submission" date="2007-08" db="EMBL/GenBank/DDBJ databases">
        <title>Complete sequence of Roseiflexus castenholzii DSM 13941.</title>
        <authorList>
            <consortium name="US DOE Joint Genome Institute"/>
            <person name="Copeland A."/>
            <person name="Lucas S."/>
            <person name="Lapidus A."/>
            <person name="Barry K."/>
            <person name="Glavina del Rio T."/>
            <person name="Dalin E."/>
            <person name="Tice H."/>
            <person name="Pitluck S."/>
            <person name="Thompson L.S."/>
            <person name="Brettin T."/>
            <person name="Bruce D."/>
            <person name="Detter J.C."/>
            <person name="Han C."/>
            <person name="Tapia R."/>
            <person name="Schmutz J."/>
            <person name="Larimer F."/>
            <person name="Land M."/>
            <person name="Hauser L."/>
            <person name="Kyrpides N."/>
            <person name="Mikhailova N."/>
            <person name="Bryant D.A."/>
            <person name="Hanada S."/>
            <person name="Tsukatani Y."/>
            <person name="Richardson P."/>
        </authorList>
    </citation>
    <scope>NUCLEOTIDE SEQUENCE [LARGE SCALE GENOMIC DNA]</scope>
    <source>
        <strain evidence="23">DSM 13941 / HLO8</strain>
    </source>
</reference>
<dbReference type="CDD" id="cd01171">
    <property type="entry name" value="YXKO-related"/>
    <property type="match status" value="1"/>
</dbReference>
<keyword evidence="7 17" id="KW-0067">ATP-binding</keyword>
<evidence type="ECO:0000256" key="18">
    <source>
        <dbReference type="HAMAP-Rule" id="MF_01966"/>
    </source>
</evidence>
<dbReference type="Proteomes" id="UP000000263">
    <property type="component" value="Chromosome"/>
</dbReference>
<dbReference type="EMBL" id="CP000804">
    <property type="protein sequence ID" value="ABU57612.1"/>
    <property type="molecule type" value="Genomic_DNA"/>
</dbReference>
<comment type="catalytic activity">
    <reaction evidence="16 17 19">
        <text>(6S)-NADPHX + ADP = AMP + phosphate + NADPH + H(+)</text>
        <dbReference type="Rhea" id="RHEA:32235"/>
        <dbReference type="ChEBI" id="CHEBI:15378"/>
        <dbReference type="ChEBI" id="CHEBI:43474"/>
        <dbReference type="ChEBI" id="CHEBI:57783"/>
        <dbReference type="ChEBI" id="CHEBI:64076"/>
        <dbReference type="ChEBI" id="CHEBI:456215"/>
        <dbReference type="ChEBI" id="CHEBI:456216"/>
        <dbReference type="EC" id="4.2.1.136"/>
    </reaction>
</comment>
<evidence type="ECO:0000256" key="2">
    <source>
        <dbReference type="ARBA" id="ARBA00000909"/>
    </source>
</evidence>
<dbReference type="Gene3D" id="3.40.1190.20">
    <property type="match status" value="1"/>
</dbReference>
<comment type="function">
    <text evidence="18">Catalyzes the epimerization of the S- and R-forms of NAD(P)HX, a damaged form of NAD(P)H that is a result of enzymatic or heat-dependent hydration. This is a prerequisite for the S-specific NAD(P)H-hydrate dehydratase to allow the repair of both epimers of NAD(P)HX.</text>
</comment>
<evidence type="ECO:0000256" key="13">
    <source>
        <dbReference type="ARBA" id="ARBA00023268"/>
    </source>
</evidence>
<dbReference type="NCBIfam" id="TIGR00197">
    <property type="entry name" value="yjeF_nterm"/>
    <property type="match status" value="1"/>
</dbReference>
<feature type="domain" description="YjeF C-terminal" evidence="20">
    <location>
        <begin position="234"/>
        <end position="553"/>
    </location>
</feature>
<dbReference type="AlphaFoldDB" id="A7NJE2"/>
<comment type="catalytic activity">
    <reaction evidence="15 17 19">
        <text>(6S)-NADHX + ADP = AMP + phosphate + NADH + H(+)</text>
        <dbReference type="Rhea" id="RHEA:32223"/>
        <dbReference type="ChEBI" id="CHEBI:15378"/>
        <dbReference type="ChEBI" id="CHEBI:43474"/>
        <dbReference type="ChEBI" id="CHEBI:57945"/>
        <dbReference type="ChEBI" id="CHEBI:64074"/>
        <dbReference type="ChEBI" id="CHEBI:456215"/>
        <dbReference type="ChEBI" id="CHEBI:456216"/>
        <dbReference type="EC" id="4.2.1.136"/>
    </reaction>
</comment>
<dbReference type="eggNOG" id="COG0063">
    <property type="taxonomic scope" value="Bacteria"/>
</dbReference>
<dbReference type="InterPro" id="IPR000631">
    <property type="entry name" value="CARKD"/>
</dbReference>
<accession>A7NJE2</accession>
<dbReference type="SUPFAM" id="SSF64153">
    <property type="entry name" value="YjeF N-terminal domain-like"/>
    <property type="match status" value="1"/>
</dbReference>
<dbReference type="InterPro" id="IPR029056">
    <property type="entry name" value="Ribokinase-like"/>
</dbReference>
<evidence type="ECO:0000256" key="12">
    <source>
        <dbReference type="ARBA" id="ARBA00023239"/>
    </source>
</evidence>
<dbReference type="EC" id="5.1.99.6" evidence="19"/>
<comment type="similarity">
    <text evidence="4 19">In the C-terminal section; belongs to the NnrD/CARKD family.</text>
</comment>
<name>A7NJE2_ROSCS</name>
<organism evidence="22 23">
    <name type="scientific">Roseiflexus castenholzii (strain DSM 13941 / HLO8)</name>
    <dbReference type="NCBI Taxonomy" id="383372"/>
    <lineage>
        <taxon>Bacteria</taxon>
        <taxon>Bacillati</taxon>
        <taxon>Chloroflexota</taxon>
        <taxon>Chloroflexia</taxon>
        <taxon>Chloroflexales</taxon>
        <taxon>Roseiflexineae</taxon>
        <taxon>Roseiflexaceae</taxon>
        <taxon>Roseiflexus</taxon>
    </lineage>
</organism>
<comment type="cofactor">
    <cofactor evidence="18 19">
        <name>K(+)</name>
        <dbReference type="ChEBI" id="CHEBI:29103"/>
    </cofactor>
    <text evidence="18 19">Binds 1 potassium ion per subunit.</text>
</comment>
<evidence type="ECO:0000256" key="5">
    <source>
        <dbReference type="ARBA" id="ARBA00022723"/>
    </source>
</evidence>
<feature type="binding site" evidence="17">
    <location>
        <position position="493"/>
    </location>
    <ligand>
        <name>AMP</name>
        <dbReference type="ChEBI" id="CHEBI:456215"/>
    </ligand>
</feature>
<comment type="subunit">
    <text evidence="17">Homotetramer.</text>
</comment>